<feature type="transmembrane region" description="Helical" evidence="2">
    <location>
        <begin position="28"/>
        <end position="45"/>
    </location>
</feature>
<dbReference type="InterPro" id="IPR007313">
    <property type="entry name" value="FxsA"/>
</dbReference>
<dbReference type="GO" id="GO:0016020">
    <property type="term" value="C:membrane"/>
    <property type="evidence" value="ECO:0007669"/>
    <property type="project" value="InterPro"/>
</dbReference>
<protein>
    <submittedName>
        <fullName evidence="3">FxsA family protein</fullName>
    </submittedName>
</protein>
<proteinExistence type="predicted"/>
<evidence type="ECO:0000256" key="2">
    <source>
        <dbReference type="SAM" id="Phobius"/>
    </source>
</evidence>
<dbReference type="EMBL" id="JARGYC010000025">
    <property type="protein sequence ID" value="MDF0601288.1"/>
    <property type="molecule type" value="Genomic_DNA"/>
</dbReference>
<dbReference type="AlphaFoldDB" id="A0AAE3NPS7"/>
<keyword evidence="2" id="KW-0812">Transmembrane</keyword>
<feature type="region of interest" description="Disordered" evidence="1">
    <location>
        <begin position="124"/>
        <end position="165"/>
    </location>
</feature>
<dbReference type="PANTHER" id="PTHR35335:SF1">
    <property type="entry name" value="UPF0716 PROTEIN FXSA"/>
    <property type="match status" value="1"/>
</dbReference>
<reference evidence="3" key="1">
    <citation type="submission" date="2023-03" db="EMBL/GenBank/DDBJ databases">
        <title>Multiphase analysis and comparison of six strains from genera Psychromarinibacter, Lutimaribacter, and Maritimibacter, including a novel species: Psychromarinibacter sediminicola sp. nov.</title>
        <authorList>
            <person name="Wang Y.-H."/>
            <person name="Ye M.-Q."/>
            <person name="Du Z.-J."/>
        </authorList>
    </citation>
    <scope>NUCLEOTIDE SEQUENCE</scope>
    <source>
        <strain evidence="3">C21-152</strain>
    </source>
</reference>
<dbReference type="RefSeq" id="WP_275567428.1">
    <property type="nucleotide sequence ID" value="NZ_JARGYC010000025.1"/>
</dbReference>
<keyword evidence="2" id="KW-1133">Transmembrane helix</keyword>
<keyword evidence="4" id="KW-1185">Reference proteome</keyword>
<keyword evidence="2" id="KW-0472">Membrane</keyword>
<organism evidence="3 4">
    <name type="scientific">Psychromarinibacter sediminicola</name>
    <dbReference type="NCBI Taxonomy" id="3033385"/>
    <lineage>
        <taxon>Bacteria</taxon>
        <taxon>Pseudomonadati</taxon>
        <taxon>Pseudomonadota</taxon>
        <taxon>Alphaproteobacteria</taxon>
        <taxon>Rhodobacterales</taxon>
        <taxon>Paracoccaceae</taxon>
        <taxon>Psychromarinibacter</taxon>
    </lineage>
</organism>
<sequence>MWLFALFVAVPLIEIALFIQVGGLIGLWPTLAIVVITALLGTWLVRQQGVRALNDVKRSFNELDDPSEPLAHGAMILFSGALLLTPGFFTDAVGFALLAPPVRAAVYRFIRARVKVQHFEVRGADPARRPPRPGTRGPVIDGDYEDVTPETGRPSRPGNSGWTRH</sequence>
<comment type="caution">
    <text evidence="3">The sequence shown here is derived from an EMBL/GenBank/DDBJ whole genome shotgun (WGS) entry which is preliminary data.</text>
</comment>
<dbReference type="Pfam" id="PF04186">
    <property type="entry name" value="FxsA"/>
    <property type="match status" value="1"/>
</dbReference>
<dbReference type="NCBIfam" id="NF008528">
    <property type="entry name" value="PRK11463.1-2"/>
    <property type="match status" value="1"/>
</dbReference>
<evidence type="ECO:0000256" key="1">
    <source>
        <dbReference type="SAM" id="MobiDB-lite"/>
    </source>
</evidence>
<gene>
    <name evidence="3" type="ORF">P1J78_11150</name>
</gene>
<dbReference type="Proteomes" id="UP001220964">
    <property type="component" value="Unassembled WGS sequence"/>
</dbReference>
<dbReference type="PANTHER" id="PTHR35335">
    <property type="entry name" value="UPF0716 PROTEIN FXSA"/>
    <property type="match status" value="1"/>
</dbReference>
<name>A0AAE3NPS7_9RHOB</name>
<accession>A0AAE3NPS7</accession>
<evidence type="ECO:0000313" key="3">
    <source>
        <dbReference type="EMBL" id="MDF0601288.1"/>
    </source>
</evidence>
<evidence type="ECO:0000313" key="4">
    <source>
        <dbReference type="Proteomes" id="UP001220964"/>
    </source>
</evidence>